<proteinExistence type="inferred from homology"/>
<evidence type="ECO:0000256" key="5">
    <source>
        <dbReference type="ARBA" id="ARBA00022723"/>
    </source>
</evidence>
<dbReference type="GO" id="GO:0005634">
    <property type="term" value="C:nucleus"/>
    <property type="evidence" value="ECO:0007669"/>
    <property type="project" value="TreeGrafter"/>
</dbReference>
<feature type="transmembrane region" description="Helical" evidence="8">
    <location>
        <begin position="12"/>
        <end position="35"/>
    </location>
</feature>
<reference evidence="10 11" key="1">
    <citation type="journal article" date="2011" name="Nature">
        <title>Genome sequencing reveals insights into physiology and longevity of the naked mole rat.</title>
        <authorList>
            <person name="Kim E.B."/>
            <person name="Fang X."/>
            <person name="Fushan A.A."/>
            <person name="Huang Z."/>
            <person name="Lobanov A.V."/>
            <person name="Han L."/>
            <person name="Marino S.M."/>
            <person name="Sun X."/>
            <person name="Turanov A.A."/>
            <person name="Yang P."/>
            <person name="Yim S.H."/>
            <person name="Zhao X."/>
            <person name="Kasaikina M.V."/>
            <person name="Stoletzki N."/>
            <person name="Peng C."/>
            <person name="Polak P."/>
            <person name="Xiong Z."/>
            <person name="Kiezun A."/>
            <person name="Zhu Y."/>
            <person name="Chen Y."/>
            <person name="Kryukov G.V."/>
            <person name="Zhang Q."/>
            <person name="Peshkin L."/>
            <person name="Yang L."/>
            <person name="Bronson R.T."/>
            <person name="Buffenstein R."/>
            <person name="Wang B."/>
            <person name="Han C."/>
            <person name="Li Q."/>
            <person name="Chen L."/>
            <person name="Zhao W."/>
            <person name="Sunyaev S.R."/>
            <person name="Park T.J."/>
            <person name="Zhang G."/>
            <person name="Wang J."/>
            <person name="Gladyshev V.N."/>
        </authorList>
    </citation>
    <scope>NUCLEOTIDE SEQUENCE [LARGE SCALE GENOMIC DNA]</scope>
</reference>
<dbReference type="GO" id="GO:0098574">
    <property type="term" value="C:cytoplasmic side of lysosomal membrane"/>
    <property type="evidence" value="ECO:0007669"/>
    <property type="project" value="TreeGrafter"/>
</dbReference>
<dbReference type="EMBL" id="JH173192">
    <property type="protein sequence ID" value="EHB16213.1"/>
    <property type="molecule type" value="Genomic_DNA"/>
</dbReference>
<keyword evidence="6" id="KW-0862">Zinc</keyword>
<keyword evidence="8" id="KW-1133">Transmembrane helix</keyword>
<evidence type="ECO:0000256" key="2">
    <source>
        <dbReference type="ARBA" id="ARBA00004414"/>
    </source>
</evidence>
<organism evidence="10 11">
    <name type="scientific">Heterocephalus glaber</name>
    <name type="common">Naked mole rat</name>
    <dbReference type="NCBI Taxonomy" id="10181"/>
    <lineage>
        <taxon>Eukaryota</taxon>
        <taxon>Metazoa</taxon>
        <taxon>Chordata</taxon>
        <taxon>Craniata</taxon>
        <taxon>Vertebrata</taxon>
        <taxon>Euteleostomi</taxon>
        <taxon>Mammalia</taxon>
        <taxon>Eutheria</taxon>
        <taxon>Euarchontoglires</taxon>
        <taxon>Glires</taxon>
        <taxon>Rodentia</taxon>
        <taxon>Hystricomorpha</taxon>
        <taxon>Bathyergidae</taxon>
        <taxon>Heterocephalus</taxon>
    </lineage>
</organism>
<dbReference type="GO" id="GO:0008270">
    <property type="term" value="F:zinc ion binding"/>
    <property type="evidence" value="ECO:0007669"/>
    <property type="project" value="TreeGrafter"/>
</dbReference>
<dbReference type="GO" id="GO:0098560">
    <property type="term" value="C:cytoplasmic side of late endosome membrane"/>
    <property type="evidence" value="ECO:0007669"/>
    <property type="project" value="TreeGrafter"/>
</dbReference>
<sequence length="103" mass="11464">MIMTQLSYDAGALAWLFCGSLCLLGYTVGCGFIPFCVDALQDMDHYCPKGKTLFSTSKILQSIADMLLQEVPYSHPAHSLKEVSLQWSHLSILSSFEEKISQK</sequence>
<dbReference type="AlphaFoldDB" id="G5C3V2"/>
<evidence type="ECO:0000313" key="11">
    <source>
        <dbReference type="Proteomes" id="UP000006813"/>
    </source>
</evidence>
<dbReference type="Proteomes" id="UP000006813">
    <property type="component" value="Unassembled WGS sequence"/>
</dbReference>
<evidence type="ECO:0000259" key="9">
    <source>
        <dbReference type="PROSITE" id="PS51837"/>
    </source>
</evidence>
<evidence type="ECO:0000256" key="1">
    <source>
        <dbReference type="ARBA" id="ARBA00004125"/>
    </source>
</evidence>
<comment type="similarity">
    <text evidence="4">Belongs to the CDIP1/LITAF family.</text>
</comment>
<keyword evidence="7 8" id="KW-0472">Membrane</keyword>
<evidence type="ECO:0000256" key="6">
    <source>
        <dbReference type="ARBA" id="ARBA00022833"/>
    </source>
</evidence>
<gene>
    <name evidence="10" type="ORF">GW7_04986</name>
</gene>
<accession>G5C3V2</accession>
<dbReference type="STRING" id="10181.G5C3V2"/>
<evidence type="ECO:0000256" key="8">
    <source>
        <dbReference type="SAM" id="Phobius"/>
    </source>
</evidence>
<dbReference type="InParanoid" id="G5C3V2"/>
<dbReference type="PANTHER" id="PTHR23292:SF2">
    <property type="entry name" value="LIPOPOLYSACCHARIDE-INDUCED TUMOR NECROSIS FACTOR-ALPHA FACTOR"/>
    <property type="match status" value="1"/>
</dbReference>
<evidence type="ECO:0000256" key="4">
    <source>
        <dbReference type="ARBA" id="ARBA00005975"/>
    </source>
</evidence>
<dbReference type="PROSITE" id="PS51837">
    <property type="entry name" value="LITAF"/>
    <property type="match status" value="1"/>
</dbReference>
<dbReference type="InterPro" id="IPR037519">
    <property type="entry name" value="LITAF_fam"/>
</dbReference>
<dbReference type="GO" id="GO:0001817">
    <property type="term" value="P:regulation of cytokine production"/>
    <property type="evidence" value="ECO:0007669"/>
    <property type="project" value="TreeGrafter"/>
</dbReference>
<dbReference type="InterPro" id="IPR006629">
    <property type="entry name" value="LITAF"/>
</dbReference>
<feature type="domain" description="LITAF" evidence="9">
    <location>
        <begin position="1"/>
        <end position="59"/>
    </location>
</feature>
<comment type="subcellular location">
    <subcellularLocation>
        <location evidence="1">Endosome membrane</location>
        <topology evidence="1">Peripheral membrane protein</topology>
        <orientation evidence="1">Cytoplasmic side</orientation>
    </subcellularLocation>
    <subcellularLocation>
        <location evidence="2">Late endosome membrane</location>
    </subcellularLocation>
    <subcellularLocation>
        <location evidence="3">Lysosome membrane</location>
        <topology evidence="3">Peripheral membrane protein</topology>
        <orientation evidence="3">Cytoplasmic side</orientation>
    </subcellularLocation>
</comment>
<evidence type="ECO:0000256" key="3">
    <source>
        <dbReference type="ARBA" id="ARBA00004630"/>
    </source>
</evidence>
<protein>
    <submittedName>
        <fullName evidence="10">Lipopolysaccharide-induced tumor necrosis factor-alpha factor-like protein</fullName>
    </submittedName>
</protein>
<evidence type="ECO:0000313" key="10">
    <source>
        <dbReference type="EMBL" id="EHB16213.1"/>
    </source>
</evidence>
<evidence type="ECO:0000256" key="7">
    <source>
        <dbReference type="ARBA" id="ARBA00023136"/>
    </source>
</evidence>
<keyword evidence="5" id="KW-0479">Metal-binding</keyword>
<dbReference type="SMART" id="SM00714">
    <property type="entry name" value="LITAF"/>
    <property type="match status" value="1"/>
</dbReference>
<keyword evidence="8" id="KW-0812">Transmembrane</keyword>
<dbReference type="PANTHER" id="PTHR23292">
    <property type="entry name" value="LIPOPOLYSACCHARIDE-INDUCED TUMOR NECROSIS FACTOR-ALPHA FACTOR"/>
    <property type="match status" value="1"/>
</dbReference>
<dbReference type="Pfam" id="PF10601">
    <property type="entry name" value="zf-LITAF-like"/>
    <property type="match status" value="1"/>
</dbReference>
<name>G5C3V2_HETGA</name>